<feature type="binding site" evidence="7">
    <location>
        <begin position="194"/>
        <end position="195"/>
    </location>
    <ligand>
        <name>substrate</name>
    </ligand>
</feature>
<feature type="active site" description="Proton donor/acceptor" evidence="7">
    <location>
        <position position="193"/>
    </location>
</feature>
<gene>
    <name evidence="7 8" type="primary">murI</name>
    <name evidence="8" type="ORF">HHL21_17970</name>
</gene>
<dbReference type="PANTHER" id="PTHR21198:SF2">
    <property type="entry name" value="GLUTAMATE RACEMASE"/>
    <property type="match status" value="1"/>
</dbReference>
<dbReference type="InterPro" id="IPR004391">
    <property type="entry name" value="Glu_race"/>
</dbReference>
<keyword evidence="4 7" id="KW-0573">Peptidoglycan synthesis</keyword>
<feature type="binding site" evidence="7">
    <location>
        <begin position="17"/>
        <end position="18"/>
    </location>
    <ligand>
        <name>substrate</name>
    </ligand>
</feature>
<comment type="caution">
    <text evidence="8">The sequence shown here is derived from an EMBL/GenBank/DDBJ whole genome shotgun (WGS) entry which is preliminary data.</text>
</comment>
<dbReference type="Pfam" id="PF01177">
    <property type="entry name" value="Asp_Glu_race"/>
    <property type="match status" value="1"/>
</dbReference>
<dbReference type="InterPro" id="IPR015942">
    <property type="entry name" value="Asp/Glu/hydantoin_racemase"/>
</dbReference>
<dbReference type="NCBIfam" id="TIGR00067">
    <property type="entry name" value="glut_race"/>
    <property type="match status" value="1"/>
</dbReference>
<dbReference type="EMBL" id="JABBGG010000011">
    <property type="protein sequence ID" value="NML62931.1"/>
    <property type="molecule type" value="Genomic_DNA"/>
</dbReference>
<evidence type="ECO:0000313" key="9">
    <source>
        <dbReference type="Proteomes" id="UP000583752"/>
    </source>
</evidence>
<proteinExistence type="inferred from homology"/>
<dbReference type="HAMAP" id="MF_00258">
    <property type="entry name" value="Glu_racemase"/>
    <property type="match status" value="1"/>
</dbReference>
<dbReference type="PROSITE" id="PS00923">
    <property type="entry name" value="ASP_GLU_RACEMASE_1"/>
    <property type="match status" value="1"/>
</dbReference>
<dbReference type="UniPathway" id="UPA00219"/>
<name>A0A848HT77_9BURK</name>
<dbReference type="GO" id="GO:0008360">
    <property type="term" value="P:regulation of cell shape"/>
    <property type="evidence" value="ECO:0007669"/>
    <property type="project" value="UniProtKB-KW"/>
</dbReference>
<feature type="active site" description="Proton donor/acceptor" evidence="7">
    <location>
        <position position="80"/>
    </location>
</feature>
<evidence type="ECO:0000256" key="2">
    <source>
        <dbReference type="ARBA" id="ARBA00013090"/>
    </source>
</evidence>
<dbReference type="EC" id="5.1.1.3" evidence="2 7"/>
<dbReference type="GO" id="GO:0009252">
    <property type="term" value="P:peptidoglycan biosynthetic process"/>
    <property type="evidence" value="ECO:0007669"/>
    <property type="project" value="UniProtKB-UniRule"/>
</dbReference>
<evidence type="ECO:0000256" key="3">
    <source>
        <dbReference type="ARBA" id="ARBA00022960"/>
    </source>
</evidence>
<dbReference type="PROSITE" id="PS00924">
    <property type="entry name" value="ASP_GLU_RACEMASE_2"/>
    <property type="match status" value="1"/>
</dbReference>
<dbReference type="RefSeq" id="WP_169468412.1">
    <property type="nucleotide sequence ID" value="NZ_JABBGG010000011.1"/>
</dbReference>
<dbReference type="SUPFAM" id="SSF53681">
    <property type="entry name" value="Aspartate/glutamate racemase"/>
    <property type="match status" value="2"/>
</dbReference>
<dbReference type="GO" id="GO:0071555">
    <property type="term" value="P:cell wall organization"/>
    <property type="evidence" value="ECO:0007669"/>
    <property type="project" value="UniProtKB-KW"/>
</dbReference>
<feature type="binding site" evidence="7">
    <location>
        <begin position="81"/>
        <end position="82"/>
    </location>
    <ligand>
        <name>substrate</name>
    </ligand>
</feature>
<comment type="function">
    <text evidence="7">Provides the (R)-glutamate required for cell wall biosynthesis.</text>
</comment>
<keyword evidence="3 7" id="KW-0133">Cell shape</keyword>
<evidence type="ECO:0000313" key="8">
    <source>
        <dbReference type="EMBL" id="NML62931.1"/>
    </source>
</evidence>
<evidence type="ECO:0000256" key="6">
    <source>
        <dbReference type="ARBA" id="ARBA00023316"/>
    </source>
</evidence>
<dbReference type="Gene3D" id="3.40.50.1860">
    <property type="match status" value="2"/>
</dbReference>
<keyword evidence="6 7" id="KW-0961">Cell wall biogenesis/degradation</keyword>
<accession>A0A848HT77</accession>
<keyword evidence="5 7" id="KW-0413">Isomerase</keyword>
<dbReference type="PANTHER" id="PTHR21198">
    <property type="entry name" value="GLUTAMATE RACEMASE"/>
    <property type="match status" value="1"/>
</dbReference>
<dbReference type="GO" id="GO:0008881">
    <property type="term" value="F:glutamate racemase activity"/>
    <property type="evidence" value="ECO:0007669"/>
    <property type="project" value="UniProtKB-UniRule"/>
</dbReference>
<dbReference type="Proteomes" id="UP000583752">
    <property type="component" value="Unassembled WGS sequence"/>
</dbReference>
<dbReference type="InterPro" id="IPR033134">
    <property type="entry name" value="Asp/Glu_racemase_AS_2"/>
</dbReference>
<evidence type="ECO:0000256" key="5">
    <source>
        <dbReference type="ARBA" id="ARBA00023235"/>
    </source>
</evidence>
<reference evidence="8 9" key="1">
    <citation type="submission" date="2020-04" db="EMBL/GenBank/DDBJ databases">
        <title>Massilia sp. RP-1-19 isolated from soil.</title>
        <authorList>
            <person name="Dahal R.H."/>
        </authorList>
    </citation>
    <scope>NUCLEOTIDE SEQUENCE [LARGE SCALE GENOMIC DNA]</scope>
    <source>
        <strain evidence="8 9">RP-1-19</strain>
    </source>
</reference>
<dbReference type="InterPro" id="IPR001920">
    <property type="entry name" value="Asp/Glu_race"/>
</dbReference>
<evidence type="ECO:0000256" key="4">
    <source>
        <dbReference type="ARBA" id="ARBA00022984"/>
    </source>
</evidence>
<feature type="binding site" evidence="7">
    <location>
        <begin position="49"/>
        <end position="50"/>
    </location>
    <ligand>
        <name>substrate</name>
    </ligand>
</feature>
<evidence type="ECO:0000256" key="1">
    <source>
        <dbReference type="ARBA" id="ARBA00001602"/>
    </source>
</evidence>
<organism evidence="8 9">
    <name type="scientific">Massilia polaris</name>
    <dbReference type="NCBI Taxonomy" id="2728846"/>
    <lineage>
        <taxon>Bacteria</taxon>
        <taxon>Pseudomonadati</taxon>
        <taxon>Pseudomonadota</taxon>
        <taxon>Betaproteobacteria</taxon>
        <taxon>Burkholderiales</taxon>
        <taxon>Oxalobacteraceae</taxon>
        <taxon>Telluria group</taxon>
        <taxon>Massilia</taxon>
    </lineage>
</organism>
<dbReference type="AlphaFoldDB" id="A0A848HT77"/>
<sequence length="290" mass="29980">MENNSLPSPTAPIGVFDSGVGGLSVLRHIRAQLPSERLLYFADSGFAPYGDKPEHVVAERSLAIAAFLVARGAKALVVACNTATIAAIRLIREHYPDMPIVGVEPGLKPAAAASRNGKVGVLATECTLGGAKFLQLREHVALASQVEFLLQGCTGLADQIELGELDSAATTAMLERYIVPLLDQGADTLVLGCTHYPFVTAAIESIVRGATSREVALVDTGDAVARQLARLLTAAGCANPGGPQPASIEGFTSASAVALSVAFSSLLGIEAPVSEVELAGKSLVQANRDI</sequence>
<evidence type="ECO:0000256" key="7">
    <source>
        <dbReference type="HAMAP-Rule" id="MF_00258"/>
    </source>
</evidence>
<comment type="catalytic activity">
    <reaction evidence="1 7">
        <text>L-glutamate = D-glutamate</text>
        <dbReference type="Rhea" id="RHEA:12813"/>
        <dbReference type="ChEBI" id="CHEBI:29985"/>
        <dbReference type="ChEBI" id="CHEBI:29986"/>
        <dbReference type="EC" id="5.1.1.3"/>
    </reaction>
</comment>
<comment type="pathway">
    <text evidence="7">Cell wall biogenesis; peptidoglycan biosynthesis.</text>
</comment>
<dbReference type="InterPro" id="IPR018187">
    <property type="entry name" value="Asp/Glu_racemase_AS_1"/>
</dbReference>
<protein>
    <recommendedName>
        <fullName evidence="2 7">Glutamate racemase</fullName>
        <ecNumber evidence="2 7">5.1.1.3</ecNumber>
    </recommendedName>
</protein>
<keyword evidence="9" id="KW-1185">Reference proteome</keyword>
<comment type="similarity">
    <text evidence="7">Belongs to the aspartate/glutamate racemases family.</text>
</comment>